<proteinExistence type="predicted"/>
<name>A0A0B0EE41_9BACT</name>
<protein>
    <submittedName>
        <fullName evidence="1">Uncharacterized protein</fullName>
    </submittedName>
</protein>
<gene>
    <name evidence="1" type="ORF">SCABRO_03398</name>
</gene>
<dbReference type="AlphaFoldDB" id="A0A0B0EE41"/>
<evidence type="ECO:0000313" key="1">
    <source>
        <dbReference type="EMBL" id="KHE90869.1"/>
    </source>
</evidence>
<dbReference type="Gene3D" id="3.20.20.370">
    <property type="entry name" value="Glycoside hydrolase/deacetylase"/>
    <property type="match status" value="1"/>
</dbReference>
<sequence>MNVLPIDYQRLLKGYYEAERLPRDFSPERIVPDFSFNVLNPMGLLYKPVVDDNFLENGGKKPIWPNDREFAVCLTHDVDLVSLYSLKEFTRARWKGVSGNKSALKRFKNILGMGMDRLRYKGIKDPLHCYEKWLNVEADMNAHSTFFFLAWCAKHYQATPDGLLLRIG</sequence>
<evidence type="ECO:0000313" key="2">
    <source>
        <dbReference type="Proteomes" id="UP000030652"/>
    </source>
</evidence>
<dbReference type="GO" id="GO:0005975">
    <property type="term" value="P:carbohydrate metabolic process"/>
    <property type="evidence" value="ECO:0007669"/>
    <property type="project" value="InterPro"/>
</dbReference>
<dbReference type="Proteomes" id="UP000030652">
    <property type="component" value="Unassembled WGS sequence"/>
</dbReference>
<dbReference type="SUPFAM" id="SSF88713">
    <property type="entry name" value="Glycoside hydrolase/deacetylase"/>
    <property type="match status" value="1"/>
</dbReference>
<dbReference type="PATRIC" id="fig|237368.3.peg.3663"/>
<comment type="caution">
    <text evidence="1">The sequence shown here is derived from an EMBL/GenBank/DDBJ whole genome shotgun (WGS) entry which is preliminary data.</text>
</comment>
<accession>A0A0B0EE41</accession>
<organism evidence="1 2">
    <name type="scientific">Candidatus Scalindua brodae</name>
    <dbReference type="NCBI Taxonomy" id="237368"/>
    <lineage>
        <taxon>Bacteria</taxon>
        <taxon>Pseudomonadati</taxon>
        <taxon>Planctomycetota</taxon>
        <taxon>Candidatus Brocadiia</taxon>
        <taxon>Candidatus Brocadiales</taxon>
        <taxon>Candidatus Scalinduaceae</taxon>
        <taxon>Candidatus Scalindua</taxon>
    </lineage>
</organism>
<dbReference type="InterPro" id="IPR011330">
    <property type="entry name" value="Glyco_hydro/deAcase_b/a-brl"/>
</dbReference>
<dbReference type="EMBL" id="JRYO01000230">
    <property type="protein sequence ID" value="KHE90869.1"/>
    <property type="molecule type" value="Genomic_DNA"/>
</dbReference>
<reference evidence="1 2" key="1">
    <citation type="submission" date="2014-10" db="EMBL/GenBank/DDBJ databases">
        <title>Draft genome of anammox bacterium scalindua brodae, obtained using differential coverage binning of sequence data from two enrichment reactors.</title>
        <authorList>
            <person name="Speth D.R."/>
            <person name="Russ L."/>
            <person name="Kartal B."/>
            <person name="Op den Camp H.J."/>
            <person name="Dutilh B.E."/>
            <person name="Jetten M.S."/>
        </authorList>
    </citation>
    <scope>NUCLEOTIDE SEQUENCE [LARGE SCALE GENOMIC DNA]</scope>
    <source>
        <strain evidence="1">RU1</strain>
    </source>
</reference>